<dbReference type="PANTHER" id="PTHR43042:SF3">
    <property type="entry name" value="RIBOSOMAL RNA LARGE SUBUNIT METHYLTRANSFERASE YWBD-RELATED"/>
    <property type="match status" value="1"/>
</dbReference>
<evidence type="ECO:0000259" key="4">
    <source>
        <dbReference type="Pfam" id="PF10672"/>
    </source>
</evidence>
<evidence type="ECO:0000313" key="6">
    <source>
        <dbReference type="EMBL" id="KRL06280.1"/>
    </source>
</evidence>
<reference evidence="6 7" key="1">
    <citation type="journal article" date="2015" name="Genome Announc.">
        <title>Expanding the biotechnology potential of lactobacilli through comparative genomics of 213 strains and associated genera.</title>
        <authorList>
            <person name="Sun Z."/>
            <person name="Harris H.M."/>
            <person name="McCann A."/>
            <person name="Guo C."/>
            <person name="Argimon S."/>
            <person name="Zhang W."/>
            <person name="Yang X."/>
            <person name="Jeffery I.B."/>
            <person name="Cooney J.C."/>
            <person name="Kagawa T.F."/>
            <person name="Liu W."/>
            <person name="Song Y."/>
            <person name="Salvetti E."/>
            <person name="Wrobel A."/>
            <person name="Rasinkangas P."/>
            <person name="Parkhill J."/>
            <person name="Rea M.C."/>
            <person name="O'Sullivan O."/>
            <person name="Ritari J."/>
            <person name="Douillard F.P."/>
            <person name="Paul Ross R."/>
            <person name="Yang R."/>
            <person name="Briner A.E."/>
            <person name="Felis G.E."/>
            <person name="de Vos W.M."/>
            <person name="Barrangou R."/>
            <person name="Klaenhammer T.R."/>
            <person name="Caufield P.W."/>
            <person name="Cui Y."/>
            <person name="Zhang H."/>
            <person name="O'Toole P.W."/>
        </authorList>
    </citation>
    <scope>NUCLEOTIDE SEQUENCE [LARGE SCALE GENOMIC DNA]</scope>
    <source>
        <strain evidence="6 7">DSM 19519</strain>
    </source>
</reference>
<dbReference type="GO" id="GO:0003723">
    <property type="term" value="F:RNA binding"/>
    <property type="evidence" value="ECO:0007669"/>
    <property type="project" value="InterPro"/>
</dbReference>
<dbReference type="Gene3D" id="2.30.130.10">
    <property type="entry name" value="PUA domain"/>
    <property type="match status" value="1"/>
</dbReference>
<dbReference type="InterPro" id="IPR019614">
    <property type="entry name" value="SAM-dep_methyl-trfase"/>
</dbReference>
<comment type="caution">
    <text evidence="6">The sequence shown here is derived from an EMBL/GenBank/DDBJ whole genome shotgun (WGS) entry which is preliminary data.</text>
</comment>
<sequence>MINDEYIIVGDFYLKTIEITKEAARKYKDGFPQLSMRDFVKSEHEEDGSLIKLVSDKVFVAYAYVAKQRNSDGWILSLDEHQYINVDFYRKLFTMAQVKRTKFYYDEETNAFRFFNGSADGIGGLNIDYFAGFYVFTFENQGLYYHRELLYEAFSMAVSDAKGIYEKLQFNVQNDGLKRRHVQGEKASDVLEVKQNGMNFALHLNNGDFDFNFEERDLLLGIKEKYASQKIVLSCFSKNGAVAVAAKIGGAFKTVSIDLNSKNTSKIKENFELNNIVADKQEIRAMDITSYLDYAQKHHIMFDVIVLDPPVFVRGKKSSFSLNKDYFDLIQMALQSIKDGGTMILTANSATISMKRFKQIVADAFIDADYHYEVEDIYRAGEDFTVDKSFAKGNTFKSIIVSVSKGRK</sequence>
<feature type="domain" description="S-adenosylmethionine-dependent methyltransferase" evidence="4">
    <location>
        <begin position="160"/>
        <end position="354"/>
    </location>
</feature>
<dbReference type="CDD" id="cd11572">
    <property type="entry name" value="RlmI_M_like"/>
    <property type="match status" value="1"/>
</dbReference>
<accession>A0A0R1MR10</accession>
<evidence type="ECO:0000256" key="3">
    <source>
        <dbReference type="ARBA" id="ARBA00022691"/>
    </source>
</evidence>
<protein>
    <submittedName>
        <fullName evidence="6">AdoMet-dependent methyltransferase</fullName>
    </submittedName>
</protein>
<gene>
    <name evidence="6" type="ORF">FC92_GL000908</name>
</gene>
<dbReference type="InterPro" id="IPR041532">
    <property type="entry name" value="RlmI-like_PUA"/>
</dbReference>
<dbReference type="GO" id="GO:0008168">
    <property type="term" value="F:methyltransferase activity"/>
    <property type="evidence" value="ECO:0007669"/>
    <property type="project" value="UniProtKB-KW"/>
</dbReference>
<keyword evidence="2 6" id="KW-0808">Transferase</keyword>
<feature type="domain" description="RlmI-like PUA" evidence="5">
    <location>
        <begin position="17"/>
        <end position="77"/>
    </location>
</feature>
<dbReference type="STRING" id="1423759.FC92_GL000908"/>
<dbReference type="InterPro" id="IPR029063">
    <property type="entry name" value="SAM-dependent_MTases_sf"/>
</dbReference>
<dbReference type="GO" id="GO:0032259">
    <property type="term" value="P:methylation"/>
    <property type="evidence" value="ECO:0007669"/>
    <property type="project" value="UniProtKB-KW"/>
</dbReference>
<keyword evidence="3" id="KW-0949">S-adenosyl-L-methionine</keyword>
<evidence type="ECO:0000313" key="7">
    <source>
        <dbReference type="Proteomes" id="UP000051448"/>
    </source>
</evidence>
<dbReference type="EMBL" id="AZDX01000027">
    <property type="protein sequence ID" value="KRL06280.1"/>
    <property type="molecule type" value="Genomic_DNA"/>
</dbReference>
<dbReference type="CDD" id="cd02440">
    <property type="entry name" value="AdoMet_MTases"/>
    <property type="match status" value="1"/>
</dbReference>
<dbReference type="Pfam" id="PF17785">
    <property type="entry name" value="PUA_3"/>
    <property type="match status" value="1"/>
</dbReference>
<dbReference type="SUPFAM" id="SSF88697">
    <property type="entry name" value="PUA domain-like"/>
    <property type="match status" value="1"/>
</dbReference>
<dbReference type="AlphaFoldDB" id="A0A0R1MR10"/>
<dbReference type="Proteomes" id="UP000051448">
    <property type="component" value="Unassembled WGS sequence"/>
</dbReference>
<dbReference type="Pfam" id="PF10672">
    <property type="entry name" value="Methyltrans_SAM"/>
    <property type="match status" value="1"/>
</dbReference>
<dbReference type="SUPFAM" id="SSF53335">
    <property type="entry name" value="S-adenosyl-L-methionine-dependent methyltransferases"/>
    <property type="match status" value="1"/>
</dbReference>
<organism evidence="6 7">
    <name type="scientific">Liquorilactobacillus hordei DSM 19519</name>
    <dbReference type="NCBI Taxonomy" id="1423759"/>
    <lineage>
        <taxon>Bacteria</taxon>
        <taxon>Bacillati</taxon>
        <taxon>Bacillota</taxon>
        <taxon>Bacilli</taxon>
        <taxon>Lactobacillales</taxon>
        <taxon>Lactobacillaceae</taxon>
        <taxon>Liquorilactobacillus</taxon>
    </lineage>
</organism>
<dbReference type="Gene3D" id="3.30.750.80">
    <property type="entry name" value="RNA methyltransferase domain (HRMD) like"/>
    <property type="match status" value="1"/>
</dbReference>
<name>A0A0R1MR10_9LACO</name>
<proteinExistence type="predicted"/>
<dbReference type="InterPro" id="IPR015947">
    <property type="entry name" value="PUA-like_sf"/>
</dbReference>
<dbReference type="PATRIC" id="fig|1423759.3.peg.961"/>
<evidence type="ECO:0000256" key="2">
    <source>
        <dbReference type="ARBA" id="ARBA00022679"/>
    </source>
</evidence>
<dbReference type="PANTHER" id="PTHR43042">
    <property type="entry name" value="SAM-DEPENDENT METHYLTRANSFERASE"/>
    <property type="match status" value="1"/>
</dbReference>
<evidence type="ECO:0000259" key="5">
    <source>
        <dbReference type="Pfam" id="PF17785"/>
    </source>
</evidence>
<keyword evidence="7" id="KW-1185">Reference proteome</keyword>
<dbReference type="InterPro" id="IPR036974">
    <property type="entry name" value="PUA_sf"/>
</dbReference>
<dbReference type="Gene3D" id="3.40.50.150">
    <property type="entry name" value="Vaccinia Virus protein VP39"/>
    <property type="match status" value="1"/>
</dbReference>
<keyword evidence="1 6" id="KW-0489">Methyltransferase</keyword>
<evidence type="ECO:0000256" key="1">
    <source>
        <dbReference type="ARBA" id="ARBA00022603"/>
    </source>
</evidence>